<evidence type="ECO:0000313" key="6">
    <source>
        <dbReference type="Proteomes" id="UP000002358"/>
    </source>
</evidence>
<dbReference type="PROSITE" id="PS51155">
    <property type="entry name" value="CHIT_BIND_RR_2"/>
    <property type="match status" value="1"/>
</dbReference>
<dbReference type="PANTHER" id="PTHR12236">
    <property type="entry name" value="STRUCTURAL CONTITUENT OF CUTICLE"/>
    <property type="match status" value="1"/>
</dbReference>
<dbReference type="InterPro" id="IPR000618">
    <property type="entry name" value="Insect_cuticle"/>
</dbReference>
<dbReference type="EnsemblMetazoa" id="XM_003426988">
    <property type="protein sequence ID" value="XP_003427036"/>
    <property type="gene ID" value="LOC100678527"/>
</dbReference>
<evidence type="ECO:0000256" key="2">
    <source>
        <dbReference type="PROSITE-ProRule" id="PRU00497"/>
    </source>
</evidence>
<feature type="chain" id="PRO_5029527153" evidence="4">
    <location>
        <begin position="19"/>
        <end position="257"/>
    </location>
</feature>
<sequence length="257" mass="26192">MNRLQFALLIGLCSAASGGLLPGDGYQYDRPAFGAADFGQRNNALGRLPTAGAGRGADGFGGGFNSRQPAGFGFPAGYQGNQGYQGYQGNAGYQGFQGNNQGFRGDNDAGYRSFDAGDNGRSAPRPYSFQYEVRDAASGNDYGQQESGDAAGVVRGEYRVLLPDSRTQIVRYTADDANGYVADVRYEGQAQFPRPGFFGAGGAPAGGPGFFGGTAGGGAGGYQGRGNVAGYNGATDGFGGGGASNQYLPPSAGSYGK</sequence>
<reference evidence="5" key="1">
    <citation type="submission" date="2021-01" db="UniProtKB">
        <authorList>
            <consortium name="EnsemblMetazoa"/>
        </authorList>
    </citation>
    <scope>IDENTIFICATION</scope>
</reference>
<dbReference type="GO" id="GO:0042302">
    <property type="term" value="F:structural constituent of cuticle"/>
    <property type="evidence" value="ECO:0007669"/>
    <property type="project" value="UniProtKB-UniRule"/>
</dbReference>
<dbReference type="Proteomes" id="UP000002358">
    <property type="component" value="Chromosome 5"/>
</dbReference>
<organism evidence="5 6">
    <name type="scientific">Nasonia vitripennis</name>
    <name type="common">Parasitic wasp</name>
    <dbReference type="NCBI Taxonomy" id="7425"/>
    <lineage>
        <taxon>Eukaryota</taxon>
        <taxon>Metazoa</taxon>
        <taxon>Ecdysozoa</taxon>
        <taxon>Arthropoda</taxon>
        <taxon>Hexapoda</taxon>
        <taxon>Insecta</taxon>
        <taxon>Pterygota</taxon>
        <taxon>Neoptera</taxon>
        <taxon>Endopterygota</taxon>
        <taxon>Hymenoptera</taxon>
        <taxon>Apocrita</taxon>
        <taxon>Proctotrupomorpha</taxon>
        <taxon>Chalcidoidea</taxon>
        <taxon>Pteromalidae</taxon>
        <taxon>Pteromalinae</taxon>
        <taxon>Nasonia</taxon>
    </lineage>
</organism>
<dbReference type="GO" id="GO:0005615">
    <property type="term" value="C:extracellular space"/>
    <property type="evidence" value="ECO:0007669"/>
    <property type="project" value="TreeGrafter"/>
</dbReference>
<accession>A0A7M7LKT9</accession>
<dbReference type="InParanoid" id="A0A7M7LKT9"/>
<evidence type="ECO:0000256" key="4">
    <source>
        <dbReference type="SAM" id="SignalP"/>
    </source>
</evidence>
<proteinExistence type="predicted"/>
<keyword evidence="4" id="KW-0732">Signal</keyword>
<feature type="signal peptide" evidence="4">
    <location>
        <begin position="1"/>
        <end position="18"/>
    </location>
</feature>
<dbReference type="GeneID" id="100678527"/>
<dbReference type="InterPro" id="IPR051217">
    <property type="entry name" value="Insect_Cuticle_Struc_Prot"/>
</dbReference>
<dbReference type="GO" id="GO:0031012">
    <property type="term" value="C:extracellular matrix"/>
    <property type="evidence" value="ECO:0007669"/>
    <property type="project" value="TreeGrafter"/>
</dbReference>
<evidence type="ECO:0000313" key="5">
    <source>
        <dbReference type="EnsemblMetazoa" id="XP_003427036"/>
    </source>
</evidence>
<feature type="region of interest" description="Disordered" evidence="3">
    <location>
        <begin position="233"/>
        <end position="257"/>
    </location>
</feature>
<dbReference type="OrthoDB" id="6365837at2759"/>
<protein>
    <submittedName>
        <fullName evidence="5">Uncharacterized protein</fullName>
    </submittedName>
</protein>
<dbReference type="AlphaFoldDB" id="A0A7M7LKT9"/>
<name>A0A7M7LKT9_NASVI</name>
<dbReference type="KEGG" id="nvi:100678527"/>
<keyword evidence="1 2" id="KW-0193">Cuticle</keyword>
<dbReference type="Pfam" id="PF00379">
    <property type="entry name" value="Chitin_bind_4"/>
    <property type="match status" value="1"/>
</dbReference>
<dbReference type="RefSeq" id="XP_003427036.1">
    <property type="nucleotide sequence ID" value="XM_003426988.4"/>
</dbReference>
<evidence type="ECO:0000256" key="1">
    <source>
        <dbReference type="ARBA" id="ARBA00022460"/>
    </source>
</evidence>
<dbReference type="PANTHER" id="PTHR12236:SF79">
    <property type="entry name" value="CUTICULAR PROTEIN 50CB-RELATED"/>
    <property type="match status" value="1"/>
</dbReference>
<keyword evidence="6" id="KW-1185">Reference proteome</keyword>
<evidence type="ECO:0000256" key="3">
    <source>
        <dbReference type="SAM" id="MobiDB-lite"/>
    </source>
</evidence>